<dbReference type="PANTHER" id="PTHR43780:SF2">
    <property type="entry name" value="1-AMINOCYCLOPROPANE-1-CARBOXYLATE DEAMINASE-RELATED"/>
    <property type="match status" value="1"/>
</dbReference>
<dbReference type="SUPFAM" id="SSF53686">
    <property type="entry name" value="Tryptophan synthase beta subunit-like PLP-dependent enzymes"/>
    <property type="match status" value="1"/>
</dbReference>
<reference evidence="7 8" key="1">
    <citation type="journal article" date="2010" name="J. Bacteriol.">
        <title>Genome sequence of the oligotrophic marine Gammaproteobacterium HTCC2143, isolated from the Oregon Coast.</title>
        <authorList>
            <person name="Oh H.M."/>
            <person name="Kang I."/>
            <person name="Ferriera S."/>
            <person name="Giovannoni S.J."/>
            <person name="Cho J.C."/>
        </authorList>
    </citation>
    <scope>NUCLEOTIDE SEQUENCE [LARGE SCALE GENOMIC DNA]</scope>
    <source>
        <strain evidence="7 8">HTCC2143</strain>
    </source>
</reference>
<feature type="domain" description="Tryptophan synthase beta chain-like PALP" evidence="6">
    <location>
        <begin position="40"/>
        <end position="297"/>
    </location>
</feature>
<dbReference type="Gene3D" id="3.40.50.1100">
    <property type="match status" value="2"/>
</dbReference>
<comment type="caution">
    <text evidence="7">The sequence shown here is derived from an EMBL/GenBank/DDBJ whole genome shotgun (WGS) entry which is preliminary data.</text>
</comment>
<comment type="similarity">
    <text evidence="2">Belongs to the ACC deaminase/D-cysteine desulfhydrase family.</text>
</comment>
<dbReference type="STRING" id="247633.GP2143_04680"/>
<dbReference type="Proteomes" id="UP000004931">
    <property type="component" value="Unassembled WGS sequence"/>
</dbReference>
<evidence type="ECO:0000256" key="2">
    <source>
        <dbReference type="ARBA" id="ARBA00008639"/>
    </source>
</evidence>
<accession>A0YAY6</accession>
<evidence type="ECO:0000256" key="5">
    <source>
        <dbReference type="PIRSR" id="PIRSR006278-2"/>
    </source>
</evidence>
<protein>
    <submittedName>
        <fullName evidence="7">1-aminocyclopropane-1-carboxylate deaminase</fullName>
    </submittedName>
</protein>
<dbReference type="OrthoDB" id="9801249at2"/>
<organism evidence="7 8">
    <name type="scientific">marine gamma proteobacterium HTCC2143</name>
    <dbReference type="NCBI Taxonomy" id="247633"/>
    <lineage>
        <taxon>Bacteria</taxon>
        <taxon>Pseudomonadati</taxon>
        <taxon>Pseudomonadota</taxon>
        <taxon>Gammaproteobacteria</taxon>
        <taxon>Cellvibrionales</taxon>
        <taxon>Spongiibacteraceae</taxon>
        <taxon>BD1-7 clade</taxon>
    </lineage>
</organism>
<feature type="active site" description="Nucleophile" evidence="4">
    <location>
        <position position="71"/>
    </location>
</feature>
<dbReference type="EMBL" id="AAVT01000002">
    <property type="protein sequence ID" value="EAW31716.1"/>
    <property type="molecule type" value="Genomic_DNA"/>
</dbReference>
<dbReference type="AlphaFoldDB" id="A0YAY6"/>
<dbReference type="PANTHER" id="PTHR43780">
    <property type="entry name" value="1-AMINOCYCLOPROPANE-1-CARBOXYLATE DEAMINASE-RELATED"/>
    <property type="match status" value="1"/>
</dbReference>
<dbReference type="GO" id="GO:0019148">
    <property type="term" value="F:D-cysteine desulfhydrase activity"/>
    <property type="evidence" value="ECO:0007669"/>
    <property type="project" value="TreeGrafter"/>
</dbReference>
<dbReference type="PIRSF" id="PIRSF006278">
    <property type="entry name" value="ACCD_DCysDesulf"/>
    <property type="match status" value="1"/>
</dbReference>
<evidence type="ECO:0000256" key="4">
    <source>
        <dbReference type="PIRSR" id="PIRSR006278-1"/>
    </source>
</evidence>
<feature type="modified residue" description="N6-(pyridoxal phosphate)lysine" evidence="5">
    <location>
        <position position="44"/>
    </location>
</feature>
<sequence length="320" mass="34990">MSISEPPARFADLQSIDDPVFRRAGIRCSILRLDTFSSYANGNKFFKLKQNILQAKAQGFTRMLSFGGAFSNHIHALALAGRHFGISTVGIVRGDNLSVLNPTLTDAVAAGMELQFISRQDYKRRNDADFLNYVRGQYPDCFVVPEGGSNVLGVQGCMEIIDHIHSHEVGRGGLIVVPCGTAATLAGIAAACDNGEKVLGFSVLKNSHYLDAEVEKFIADLSIESRDNWTISHDYHCGGYAKLSTELVSFIDKFEQQHNIPIEPVYTGKMLFGLHQMLQLPHQSIAAGTHVIAVHTGGLQGGRGMVEKMQRKRMSIASPK</sequence>
<dbReference type="InterPro" id="IPR001926">
    <property type="entry name" value="TrpB-like_PALP"/>
</dbReference>
<evidence type="ECO:0000313" key="7">
    <source>
        <dbReference type="EMBL" id="EAW31716.1"/>
    </source>
</evidence>
<evidence type="ECO:0000313" key="8">
    <source>
        <dbReference type="Proteomes" id="UP000004931"/>
    </source>
</evidence>
<dbReference type="InterPro" id="IPR027278">
    <property type="entry name" value="ACCD_DCysDesulf"/>
</dbReference>
<name>A0YAY6_9GAMM</name>
<evidence type="ECO:0000256" key="3">
    <source>
        <dbReference type="ARBA" id="ARBA00022898"/>
    </source>
</evidence>
<dbReference type="InterPro" id="IPR036052">
    <property type="entry name" value="TrpB-like_PALP_sf"/>
</dbReference>
<dbReference type="Pfam" id="PF00291">
    <property type="entry name" value="PALP"/>
    <property type="match status" value="1"/>
</dbReference>
<dbReference type="eggNOG" id="COG2515">
    <property type="taxonomic scope" value="Bacteria"/>
</dbReference>
<proteinExistence type="inferred from homology"/>
<evidence type="ECO:0000259" key="6">
    <source>
        <dbReference type="Pfam" id="PF00291"/>
    </source>
</evidence>
<keyword evidence="8" id="KW-1185">Reference proteome</keyword>
<comment type="cofactor">
    <cofactor evidence="1">
        <name>pyridoxal 5'-phosphate</name>
        <dbReference type="ChEBI" id="CHEBI:597326"/>
    </cofactor>
</comment>
<evidence type="ECO:0000256" key="1">
    <source>
        <dbReference type="ARBA" id="ARBA00001933"/>
    </source>
</evidence>
<keyword evidence="3 5" id="KW-0663">Pyridoxal phosphate</keyword>
<gene>
    <name evidence="7" type="ORF">GP2143_04680</name>
</gene>